<protein>
    <recommendedName>
        <fullName evidence="3">WW domain-containing protein</fullName>
    </recommendedName>
</protein>
<feature type="region of interest" description="Disordered" evidence="2">
    <location>
        <begin position="765"/>
        <end position="836"/>
    </location>
</feature>
<dbReference type="PANTHER" id="PTHR15377:SF3">
    <property type="entry name" value="WW DOMAIN-CONTAINING PROTEIN"/>
    <property type="match status" value="1"/>
</dbReference>
<feature type="domain" description="WW" evidence="3">
    <location>
        <begin position="354"/>
        <end position="381"/>
    </location>
</feature>
<feature type="compositionally biased region" description="Pro residues" evidence="2">
    <location>
        <begin position="289"/>
        <end position="319"/>
    </location>
</feature>
<dbReference type="CDD" id="cd00201">
    <property type="entry name" value="WW"/>
    <property type="match status" value="3"/>
</dbReference>
<feature type="region of interest" description="Disordered" evidence="2">
    <location>
        <begin position="403"/>
        <end position="545"/>
    </location>
</feature>
<feature type="compositionally biased region" description="Low complexity" evidence="2">
    <location>
        <begin position="691"/>
        <end position="704"/>
    </location>
</feature>
<dbReference type="InterPro" id="IPR045148">
    <property type="entry name" value="TCRG1-like"/>
</dbReference>
<feature type="compositionally biased region" description="Pro residues" evidence="2">
    <location>
        <begin position="262"/>
        <end position="282"/>
    </location>
</feature>
<evidence type="ECO:0000256" key="1">
    <source>
        <dbReference type="ARBA" id="ARBA00022737"/>
    </source>
</evidence>
<evidence type="ECO:0000313" key="5">
    <source>
        <dbReference type="Proteomes" id="UP001321473"/>
    </source>
</evidence>
<dbReference type="EMBL" id="JARKHS020021661">
    <property type="protein sequence ID" value="KAK8770094.1"/>
    <property type="molecule type" value="Genomic_DNA"/>
</dbReference>
<dbReference type="PROSITE" id="PS50020">
    <property type="entry name" value="WW_DOMAIN_2"/>
    <property type="match status" value="3"/>
</dbReference>
<keyword evidence="1" id="KW-0677">Repeat</keyword>
<feature type="compositionally biased region" description="Pro residues" evidence="2">
    <location>
        <begin position="172"/>
        <end position="251"/>
    </location>
</feature>
<dbReference type="AlphaFoldDB" id="A0AAQ4E5X1"/>
<feature type="compositionally biased region" description="Low complexity" evidence="2">
    <location>
        <begin position="403"/>
        <end position="443"/>
    </location>
</feature>
<dbReference type="Gene3D" id="2.20.70.10">
    <property type="match status" value="3"/>
</dbReference>
<proteinExistence type="predicted"/>
<feature type="compositionally biased region" description="Low complexity" evidence="2">
    <location>
        <begin position="474"/>
        <end position="484"/>
    </location>
</feature>
<dbReference type="InterPro" id="IPR036020">
    <property type="entry name" value="WW_dom_sf"/>
</dbReference>
<feature type="compositionally biased region" description="Low complexity" evidence="2">
    <location>
        <begin position="661"/>
        <end position="676"/>
    </location>
</feature>
<dbReference type="FunFam" id="2.20.70.10:FF:000049">
    <property type="entry name" value="Transcription elongation regulator 1-like"/>
    <property type="match status" value="1"/>
</dbReference>
<feature type="compositionally biased region" description="Basic and acidic residues" evidence="2">
    <location>
        <begin position="767"/>
        <end position="779"/>
    </location>
</feature>
<dbReference type="GO" id="GO:0070063">
    <property type="term" value="F:RNA polymerase binding"/>
    <property type="evidence" value="ECO:0007669"/>
    <property type="project" value="InterPro"/>
</dbReference>
<dbReference type="GO" id="GO:0005634">
    <property type="term" value="C:nucleus"/>
    <property type="evidence" value="ECO:0007669"/>
    <property type="project" value="TreeGrafter"/>
</dbReference>
<accession>A0AAQ4E5X1</accession>
<sequence length="836" mass="86314">MNFKVDSGAEVKVVSSSFPGVPKKLRKPESDLTGPGGYHLNVLGTFQATLRWNGKSSGLKEKYVIRLKPETKPFSLSVSKIVQLPLHNVIRDELKKPEAEGVIRKCSNSQSGHARVVCGPSFAGVAAGSLYWFLRHLLMGDSNFEMSDGDGPNDVVKGGFMHRNRGTDGFPPRGPPSFGPRGPPPRFRGPPPGMMGRRGPPPMMRPMMGRPPPPGFRPPFDPSFPPPPNMGPPPPMGMGPPPGMAGPPPPNFQNGGEAFGGMPPPRPPLMPPPGFGMGPPPHQQQHPPQQGPPPMSGPPPMGGPPPSLVPPPGMPPPPATSMHAPPATGAMALAPPQGAPPPQQPCLDLSGEIWVETKNAQGKSYYYNARTRESAWNKPEGPGVKVLSQEQIESMAVAAGVAPGGNAAAAAATAASTPAAAAPPVTSTTSPATSVQVVTSSSAPPTPQPIATGSMESQTADKPPTSTAQGGEQPAAAPAAATTAPPGPAPPAIAGSGDPPPDRPSAQQQQQETPKGVPPPSPGSLSTLVQPPLAVPAPTFSLPPPFGLPPPPFGMPPVPGVVPPGFPNLGLPPPPFGPPLGLPPFVTPVPSPAALPPLQVATPATATPAAVPTGESELRERAAQWTEHKTTDGKSYYHNMRTQQSTWDRPEALVELDKALATGAPDGSGSGSADATKAVVNPASGESRSTADPAIADAAQADKPAVTKSIEGGQAAAPVKRPPAKPQDKTKPVSSTPVPGTPWCVVWTGDNRVFFFNPSTRTSVWERPAELKKRTDVDKMVQTPPVQPEVKGQDASAKDGEPPSKKTNGRTCLPAQTWSSRPGLWSGPPRSPSAMG</sequence>
<dbReference type="SMART" id="SM00456">
    <property type="entry name" value="WW"/>
    <property type="match status" value="3"/>
</dbReference>
<organism evidence="4 5">
    <name type="scientific">Amblyomma americanum</name>
    <name type="common">Lone star tick</name>
    <dbReference type="NCBI Taxonomy" id="6943"/>
    <lineage>
        <taxon>Eukaryota</taxon>
        <taxon>Metazoa</taxon>
        <taxon>Ecdysozoa</taxon>
        <taxon>Arthropoda</taxon>
        <taxon>Chelicerata</taxon>
        <taxon>Arachnida</taxon>
        <taxon>Acari</taxon>
        <taxon>Parasitiformes</taxon>
        <taxon>Ixodida</taxon>
        <taxon>Ixodoidea</taxon>
        <taxon>Ixodidae</taxon>
        <taxon>Amblyomminae</taxon>
        <taxon>Amblyomma</taxon>
    </lineage>
</organism>
<evidence type="ECO:0000259" key="3">
    <source>
        <dbReference type="PROSITE" id="PS50020"/>
    </source>
</evidence>
<dbReference type="Pfam" id="PF00397">
    <property type="entry name" value="WW"/>
    <property type="match status" value="2"/>
</dbReference>
<gene>
    <name evidence="4" type="ORF">V5799_013443</name>
</gene>
<dbReference type="PANTHER" id="PTHR15377">
    <property type="entry name" value="TRANSCRIPTION ELONGATION REGULATOR 1"/>
    <property type="match status" value="1"/>
</dbReference>
<dbReference type="PROSITE" id="PS01159">
    <property type="entry name" value="WW_DOMAIN_1"/>
    <property type="match status" value="1"/>
</dbReference>
<dbReference type="InterPro" id="IPR057565">
    <property type="entry name" value="WW_TCRG1_3rd"/>
</dbReference>
<evidence type="ECO:0000313" key="4">
    <source>
        <dbReference type="EMBL" id="KAK8770094.1"/>
    </source>
</evidence>
<name>A0AAQ4E5X1_AMBAM</name>
<feature type="compositionally biased region" description="Basic and acidic residues" evidence="2">
    <location>
        <begin position="648"/>
        <end position="658"/>
    </location>
</feature>
<evidence type="ECO:0000256" key="2">
    <source>
        <dbReference type="SAM" id="MobiDB-lite"/>
    </source>
</evidence>
<keyword evidence="5" id="KW-1185">Reference proteome</keyword>
<reference evidence="4 5" key="1">
    <citation type="journal article" date="2023" name="Arcadia Sci">
        <title>De novo assembly of a long-read Amblyomma americanum tick genome.</title>
        <authorList>
            <person name="Chou S."/>
            <person name="Poskanzer K.E."/>
            <person name="Rollins M."/>
            <person name="Thuy-Boun P.S."/>
        </authorList>
    </citation>
    <scope>NUCLEOTIDE SEQUENCE [LARGE SCALE GENOMIC DNA]</scope>
    <source>
        <strain evidence="4">F_SG_1</strain>
        <tissue evidence="4">Salivary glands</tissue>
    </source>
</reference>
<dbReference type="SUPFAM" id="SSF51045">
    <property type="entry name" value="WW domain"/>
    <property type="match status" value="3"/>
</dbReference>
<dbReference type="InterPro" id="IPR001202">
    <property type="entry name" value="WW_dom"/>
</dbReference>
<feature type="region of interest" description="Disordered" evidence="2">
    <location>
        <begin position="165"/>
        <end position="348"/>
    </location>
</feature>
<feature type="domain" description="WW" evidence="3">
    <location>
        <begin position="619"/>
        <end position="652"/>
    </location>
</feature>
<dbReference type="GO" id="GO:0003712">
    <property type="term" value="F:transcription coregulator activity"/>
    <property type="evidence" value="ECO:0007669"/>
    <property type="project" value="TreeGrafter"/>
</dbReference>
<dbReference type="Proteomes" id="UP001321473">
    <property type="component" value="Unassembled WGS sequence"/>
</dbReference>
<comment type="caution">
    <text evidence="4">The sequence shown here is derived from an EMBL/GenBank/DDBJ whole genome shotgun (WGS) entry which is preliminary data.</text>
</comment>
<feature type="compositionally biased region" description="Low complexity" evidence="2">
    <location>
        <begin position="600"/>
        <end position="613"/>
    </location>
</feature>
<feature type="domain" description="WW" evidence="3">
    <location>
        <begin position="741"/>
        <end position="770"/>
    </location>
</feature>
<feature type="region of interest" description="Disordered" evidence="2">
    <location>
        <begin position="600"/>
        <end position="741"/>
    </location>
</feature>
<feature type="compositionally biased region" description="Basic and acidic residues" evidence="2">
    <location>
        <begin position="616"/>
        <end position="632"/>
    </location>
</feature>
<dbReference type="Pfam" id="PF23517">
    <property type="entry name" value="WW_TCERG1"/>
    <property type="match status" value="1"/>
</dbReference>
<feature type="compositionally biased region" description="Low complexity" evidence="2">
    <location>
        <begin position="320"/>
        <end position="336"/>
    </location>
</feature>
<feature type="compositionally biased region" description="Polar residues" evidence="2">
    <location>
        <begin position="805"/>
        <end position="820"/>
    </location>
</feature>
<feature type="compositionally biased region" description="Polar residues" evidence="2">
    <location>
        <begin position="454"/>
        <end position="470"/>
    </location>
</feature>